<dbReference type="EMBL" id="MRTP01000005">
    <property type="protein sequence ID" value="OMF53087.1"/>
    <property type="molecule type" value="Genomic_DNA"/>
</dbReference>
<proteinExistence type="predicted"/>
<sequence>MFVTDFRTGIEETYGMRIREIRRVKDVFRIRTRLGTYCLKGYDVQVEEVFYIARVFACLDERGFTRSPKVYPTTALSPVMIHQGSVYMLTNWVHGRQPDFGSAADLRKGLRSLARFHAAAEGFPAGEAPASRIRYFDLEKDVSDYKDLLGCYENTRHLVPPCEEAISRLREPAVLAAITAEQQASAFIHGDYNYPNLIKDKRGKLHLIDFENSSLHVRMKDLAHILHRNFTWNAGGMLRAVEYYQRHRQLSAPDLSLLHALLSAPYPVVRSIKIGGIQSAARVIPSTDRFMQYQKELVALLASS</sequence>
<dbReference type="SUPFAM" id="SSF56112">
    <property type="entry name" value="Protein kinase-like (PK-like)"/>
    <property type="match status" value="1"/>
</dbReference>
<evidence type="ECO:0000313" key="2">
    <source>
        <dbReference type="EMBL" id="OMF53087.1"/>
    </source>
</evidence>
<name>A0A1R1EMQ5_9BACL</name>
<gene>
    <name evidence="2" type="ORF">BK138_19440</name>
</gene>
<dbReference type="Pfam" id="PF01636">
    <property type="entry name" value="APH"/>
    <property type="match status" value="1"/>
</dbReference>
<organism evidence="2 3">
    <name type="scientific">Paenibacillus rhizosphaerae</name>
    <dbReference type="NCBI Taxonomy" id="297318"/>
    <lineage>
        <taxon>Bacteria</taxon>
        <taxon>Bacillati</taxon>
        <taxon>Bacillota</taxon>
        <taxon>Bacilli</taxon>
        <taxon>Bacillales</taxon>
        <taxon>Paenibacillaceae</taxon>
        <taxon>Paenibacillus</taxon>
    </lineage>
</organism>
<dbReference type="InterPro" id="IPR047175">
    <property type="entry name" value="CotS-like"/>
</dbReference>
<dbReference type="Proteomes" id="UP000187172">
    <property type="component" value="Unassembled WGS sequence"/>
</dbReference>
<protein>
    <submittedName>
        <fullName evidence="2">Sporulation protein</fullName>
    </submittedName>
</protein>
<dbReference type="InterPro" id="IPR011009">
    <property type="entry name" value="Kinase-like_dom_sf"/>
</dbReference>
<dbReference type="Gene3D" id="3.30.200.20">
    <property type="entry name" value="Phosphorylase Kinase, domain 1"/>
    <property type="match status" value="1"/>
</dbReference>
<keyword evidence="3" id="KW-1185">Reference proteome</keyword>
<dbReference type="AlphaFoldDB" id="A0A1R1EMQ5"/>
<reference evidence="2 3" key="1">
    <citation type="submission" date="2016-11" db="EMBL/GenBank/DDBJ databases">
        <title>Paenibacillus species isolates.</title>
        <authorList>
            <person name="Beno S.M."/>
        </authorList>
    </citation>
    <scope>NUCLEOTIDE SEQUENCE [LARGE SCALE GENOMIC DNA]</scope>
    <source>
        <strain evidence="2 3">FSL R5-0378</strain>
    </source>
</reference>
<dbReference type="Gene3D" id="3.90.1200.10">
    <property type="match status" value="1"/>
</dbReference>
<dbReference type="STRING" id="297318.BK138_19440"/>
<dbReference type="InterPro" id="IPR002575">
    <property type="entry name" value="Aminoglycoside_PTrfase"/>
</dbReference>
<accession>A0A1R1EMQ5</accession>
<dbReference type="PANTHER" id="PTHR39179:SF1">
    <property type="entry name" value="SPORE COAT PROTEIN I"/>
    <property type="match status" value="1"/>
</dbReference>
<dbReference type="GO" id="GO:0042601">
    <property type="term" value="C:endospore-forming forespore"/>
    <property type="evidence" value="ECO:0007669"/>
    <property type="project" value="TreeGrafter"/>
</dbReference>
<evidence type="ECO:0000259" key="1">
    <source>
        <dbReference type="Pfam" id="PF01636"/>
    </source>
</evidence>
<comment type="caution">
    <text evidence="2">The sequence shown here is derived from an EMBL/GenBank/DDBJ whole genome shotgun (WGS) entry which is preliminary data.</text>
</comment>
<feature type="domain" description="Aminoglycoside phosphotransferase" evidence="1">
    <location>
        <begin position="27"/>
        <end position="234"/>
    </location>
</feature>
<evidence type="ECO:0000313" key="3">
    <source>
        <dbReference type="Proteomes" id="UP000187172"/>
    </source>
</evidence>
<dbReference type="PANTHER" id="PTHR39179">
    <property type="entry name" value="SPORE COAT PROTEIN I"/>
    <property type="match status" value="1"/>
</dbReference>